<dbReference type="PRINTS" id="PR00184">
    <property type="entry name" value="NEISSPPORIN"/>
</dbReference>
<dbReference type="InterPro" id="IPR050298">
    <property type="entry name" value="Gram-neg_bact_OMP"/>
</dbReference>
<evidence type="ECO:0000256" key="9">
    <source>
        <dbReference type="ARBA" id="ARBA00023136"/>
    </source>
</evidence>
<evidence type="ECO:0000256" key="11">
    <source>
        <dbReference type="SAM" id="SignalP"/>
    </source>
</evidence>
<proteinExistence type="predicted"/>
<dbReference type="Pfam" id="PF13609">
    <property type="entry name" value="Porin_4"/>
    <property type="match status" value="1"/>
</dbReference>
<dbReference type="RefSeq" id="WP_211612558.1">
    <property type="nucleotide sequence ID" value="NZ_CAJNBK010000009.1"/>
</dbReference>
<evidence type="ECO:0000256" key="4">
    <source>
        <dbReference type="ARBA" id="ARBA00022452"/>
    </source>
</evidence>
<dbReference type="Proteomes" id="UP000672526">
    <property type="component" value="Unassembled WGS sequence"/>
</dbReference>
<keyword evidence="4" id="KW-1134">Transmembrane beta strand</keyword>
<name>A0ABN7LX53_9BURK</name>
<feature type="chain" id="PRO_5047436343" evidence="11">
    <location>
        <begin position="21"/>
        <end position="394"/>
    </location>
</feature>
<keyword evidence="6 11" id="KW-0732">Signal</keyword>
<comment type="subunit">
    <text evidence="2">Homotrimer.</text>
</comment>
<dbReference type="EMBL" id="CAJNBK010000009">
    <property type="protein sequence ID" value="CAE6765602.1"/>
    <property type="molecule type" value="Genomic_DNA"/>
</dbReference>
<dbReference type="PANTHER" id="PTHR34501">
    <property type="entry name" value="PROTEIN YDDL-RELATED"/>
    <property type="match status" value="1"/>
</dbReference>
<evidence type="ECO:0000256" key="3">
    <source>
        <dbReference type="ARBA" id="ARBA00022448"/>
    </source>
</evidence>
<evidence type="ECO:0000256" key="7">
    <source>
        <dbReference type="ARBA" id="ARBA00023065"/>
    </source>
</evidence>
<reference evidence="13 14" key="1">
    <citation type="submission" date="2021-02" db="EMBL/GenBank/DDBJ databases">
        <authorList>
            <person name="Vanwijnsberghe S."/>
        </authorList>
    </citation>
    <scope>NUCLEOTIDE SEQUENCE [LARGE SCALE GENOMIC DNA]</scope>
    <source>
        <strain evidence="13 14">LMG 31837</strain>
    </source>
</reference>
<accession>A0ABN7LX53</accession>
<evidence type="ECO:0000256" key="10">
    <source>
        <dbReference type="ARBA" id="ARBA00023237"/>
    </source>
</evidence>
<comment type="caution">
    <text evidence="13">The sequence shown here is derived from an EMBL/GenBank/DDBJ whole genome shotgun (WGS) entry which is preliminary data.</text>
</comment>
<evidence type="ECO:0000256" key="6">
    <source>
        <dbReference type="ARBA" id="ARBA00022729"/>
    </source>
</evidence>
<keyword evidence="9" id="KW-0472">Membrane</keyword>
<keyword evidence="14" id="KW-1185">Reference proteome</keyword>
<gene>
    <name evidence="13" type="ORF">R69888_03619</name>
</gene>
<keyword evidence="7" id="KW-0406">Ion transport</keyword>
<dbReference type="CDD" id="cd00342">
    <property type="entry name" value="gram_neg_porins"/>
    <property type="match status" value="1"/>
</dbReference>
<evidence type="ECO:0000256" key="1">
    <source>
        <dbReference type="ARBA" id="ARBA00004571"/>
    </source>
</evidence>
<dbReference type="Gene3D" id="2.40.160.10">
    <property type="entry name" value="Porin"/>
    <property type="match status" value="1"/>
</dbReference>
<dbReference type="InterPro" id="IPR023614">
    <property type="entry name" value="Porin_dom_sf"/>
</dbReference>
<evidence type="ECO:0000256" key="8">
    <source>
        <dbReference type="ARBA" id="ARBA00023114"/>
    </source>
</evidence>
<keyword evidence="8" id="KW-0626">Porin</keyword>
<comment type="subcellular location">
    <subcellularLocation>
        <location evidence="1">Cell outer membrane</location>
        <topology evidence="1">Multi-pass membrane protein</topology>
    </subcellularLocation>
</comment>
<evidence type="ECO:0000313" key="14">
    <source>
        <dbReference type="Proteomes" id="UP000672526"/>
    </source>
</evidence>
<dbReference type="PANTHER" id="PTHR34501:SF9">
    <property type="entry name" value="MAJOR OUTER MEMBRANE PROTEIN P.IA"/>
    <property type="match status" value="1"/>
</dbReference>
<dbReference type="SUPFAM" id="SSF56935">
    <property type="entry name" value="Porins"/>
    <property type="match status" value="1"/>
</dbReference>
<evidence type="ECO:0000256" key="5">
    <source>
        <dbReference type="ARBA" id="ARBA00022692"/>
    </source>
</evidence>
<evidence type="ECO:0000256" key="2">
    <source>
        <dbReference type="ARBA" id="ARBA00011233"/>
    </source>
</evidence>
<feature type="domain" description="Porin" evidence="12">
    <location>
        <begin position="9"/>
        <end position="352"/>
    </location>
</feature>
<protein>
    <submittedName>
        <fullName evidence="13">Outer membrane porin protein</fullName>
    </submittedName>
</protein>
<keyword evidence="10" id="KW-0998">Cell outer membrane</keyword>
<feature type="signal peptide" evidence="11">
    <location>
        <begin position="1"/>
        <end position="20"/>
    </location>
</feature>
<dbReference type="InterPro" id="IPR002299">
    <property type="entry name" value="Porin_Neis"/>
</dbReference>
<evidence type="ECO:0000259" key="12">
    <source>
        <dbReference type="Pfam" id="PF13609"/>
    </source>
</evidence>
<keyword evidence="3" id="KW-0813">Transport</keyword>
<keyword evidence="5" id="KW-0812">Transmembrane</keyword>
<evidence type="ECO:0000313" key="13">
    <source>
        <dbReference type="EMBL" id="CAE6765602.1"/>
    </source>
</evidence>
<sequence>MKKVVVAVMFSSALATSAFAQGSMTLYGVLDEGIDFTSNVGGKHVYEMTSGYAQGSRWGLRGTEDLGGGYGAVFVIENGFNLSNGRLAQGGLGFGRQVYVGIRSERFGTITLGRQYDSVVDYFAQTTAIWWGGYIFAHPFDNDNASNTFRVNNTIKYQSPDLPGVKFGGAYSFSNDTGFANNRQLSFGASYAYGGLLLAAAFLNADNPGATSGGAIAGSSSTVYADANFQSERLRIFGAGMNYTFGPATLGLTYSNTTVGNPVANVGYLYGSETIQPVVGRLAGGTVTTLKYQNFEVNGRYQVSPAFYVGVQYAYTLENYDTTAGGATPKVHSFGFMADYNLSKRTDVYLQGVFQKVAGDKTGSSLDQAYVAGAQDLSSTSKQLLVRAALRHQF</sequence>
<dbReference type="InterPro" id="IPR033900">
    <property type="entry name" value="Gram_neg_porin_domain"/>
</dbReference>
<organism evidence="13 14">
    <name type="scientific">Paraburkholderia haematera</name>
    <dbReference type="NCBI Taxonomy" id="2793077"/>
    <lineage>
        <taxon>Bacteria</taxon>
        <taxon>Pseudomonadati</taxon>
        <taxon>Pseudomonadota</taxon>
        <taxon>Betaproteobacteria</taxon>
        <taxon>Burkholderiales</taxon>
        <taxon>Burkholderiaceae</taxon>
        <taxon>Paraburkholderia</taxon>
    </lineage>
</organism>